<dbReference type="Proteomes" id="UP000011182">
    <property type="component" value="Unassembled WGS sequence"/>
</dbReference>
<sequence>MNSGMPTKPMDMTIHEMTTLFPENIPDATPLWDFKKYDIIRQ</sequence>
<proteinExistence type="predicted"/>
<accession>A0A9W5PCI8</accession>
<dbReference type="AlphaFoldDB" id="A0A9W5PCI8"/>
<reference evidence="1 2" key="1">
    <citation type="journal article" date="2014" name="Syst. Appl. Microbiol.">
        <title>Genomic insights into the taxonomic status of the three subspecies of Bacillus subtilis.</title>
        <authorList>
            <person name="Yi H."/>
            <person name="Chun J."/>
            <person name="Cha C.J."/>
        </authorList>
    </citation>
    <scope>NUCLEOTIDE SEQUENCE [LARGE SCALE GENOMIC DNA]</scope>
    <source>
        <strain evidence="1 2">KCTC 13429</strain>
    </source>
</reference>
<comment type="caution">
    <text evidence="1">The sequence shown here is derived from an EMBL/GenBank/DDBJ whole genome shotgun (WGS) entry which is preliminary data.</text>
</comment>
<evidence type="ECO:0000313" key="2">
    <source>
        <dbReference type="Proteomes" id="UP000011182"/>
    </source>
</evidence>
<gene>
    <name evidence="1" type="ORF">BSI_22720</name>
</gene>
<evidence type="ECO:0000313" key="1">
    <source>
        <dbReference type="EMBL" id="ELS60812.1"/>
    </source>
</evidence>
<organism evidence="1 2">
    <name type="scientific">Bacillus inaquosorum KCTC 13429</name>
    <dbReference type="NCBI Taxonomy" id="1236548"/>
    <lineage>
        <taxon>Bacteria</taxon>
        <taxon>Bacillati</taxon>
        <taxon>Bacillota</taxon>
        <taxon>Bacilli</taxon>
        <taxon>Bacillales</taxon>
        <taxon>Bacillaceae</taxon>
        <taxon>Bacillus</taxon>
    </lineage>
</organism>
<protein>
    <submittedName>
        <fullName evidence="1">Uncharacterized protein</fullName>
    </submittedName>
</protein>
<keyword evidence="2" id="KW-1185">Reference proteome</keyword>
<dbReference type="EMBL" id="AMXN01000004">
    <property type="protein sequence ID" value="ELS60812.1"/>
    <property type="molecule type" value="Genomic_DNA"/>
</dbReference>
<name>A0A9W5PCI8_9BACI</name>